<accession>A0A3N4IAJ7</accession>
<name>A0A3N4IAJ7_ASCIM</name>
<gene>
    <name evidence="2" type="ORF">BJ508DRAFT_306310</name>
</gene>
<dbReference type="EMBL" id="ML119677">
    <property type="protein sequence ID" value="RPA81698.1"/>
    <property type="molecule type" value="Genomic_DNA"/>
</dbReference>
<dbReference type="Proteomes" id="UP000275078">
    <property type="component" value="Unassembled WGS sequence"/>
</dbReference>
<dbReference type="SUPFAM" id="SSF53474">
    <property type="entry name" value="alpha/beta-Hydrolases"/>
    <property type="match status" value="1"/>
</dbReference>
<keyword evidence="3" id="KW-1185">Reference proteome</keyword>
<organism evidence="2 3">
    <name type="scientific">Ascobolus immersus RN42</name>
    <dbReference type="NCBI Taxonomy" id="1160509"/>
    <lineage>
        <taxon>Eukaryota</taxon>
        <taxon>Fungi</taxon>
        <taxon>Dikarya</taxon>
        <taxon>Ascomycota</taxon>
        <taxon>Pezizomycotina</taxon>
        <taxon>Pezizomycetes</taxon>
        <taxon>Pezizales</taxon>
        <taxon>Ascobolaceae</taxon>
        <taxon>Ascobolus</taxon>
    </lineage>
</organism>
<evidence type="ECO:0000313" key="3">
    <source>
        <dbReference type="Proteomes" id="UP000275078"/>
    </source>
</evidence>
<protein>
    <submittedName>
        <fullName evidence="2">Uncharacterized protein</fullName>
    </submittedName>
</protein>
<evidence type="ECO:0000313" key="2">
    <source>
        <dbReference type="EMBL" id="RPA81698.1"/>
    </source>
</evidence>
<dbReference type="InterPro" id="IPR029058">
    <property type="entry name" value="AB_hydrolase_fold"/>
</dbReference>
<feature type="signal peptide" evidence="1">
    <location>
        <begin position="1"/>
        <end position="26"/>
    </location>
</feature>
<dbReference type="Gene3D" id="3.40.50.1820">
    <property type="entry name" value="alpha/beta hydrolase"/>
    <property type="match status" value="1"/>
</dbReference>
<proteinExistence type="predicted"/>
<reference evidence="2 3" key="1">
    <citation type="journal article" date="2018" name="Nat. Ecol. Evol.">
        <title>Pezizomycetes genomes reveal the molecular basis of ectomycorrhizal truffle lifestyle.</title>
        <authorList>
            <person name="Murat C."/>
            <person name="Payen T."/>
            <person name="Noel B."/>
            <person name="Kuo A."/>
            <person name="Morin E."/>
            <person name="Chen J."/>
            <person name="Kohler A."/>
            <person name="Krizsan K."/>
            <person name="Balestrini R."/>
            <person name="Da Silva C."/>
            <person name="Montanini B."/>
            <person name="Hainaut M."/>
            <person name="Levati E."/>
            <person name="Barry K.W."/>
            <person name="Belfiori B."/>
            <person name="Cichocki N."/>
            <person name="Clum A."/>
            <person name="Dockter R.B."/>
            <person name="Fauchery L."/>
            <person name="Guy J."/>
            <person name="Iotti M."/>
            <person name="Le Tacon F."/>
            <person name="Lindquist E.A."/>
            <person name="Lipzen A."/>
            <person name="Malagnac F."/>
            <person name="Mello A."/>
            <person name="Molinier V."/>
            <person name="Miyauchi S."/>
            <person name="Poulain J."/>
            <person name="Riccioni C."/>
            <person name="Rubini A."/>
            <person name="Sitrit Y."/>
            <person name="Splivallo R."/>
            <person name="Traeger S."/>
            <person name="Wang M."/>
            <person name="Zifcakova L."/>
            <person name="Wipf D."/>
            <person name="Zambonelli A."/>
            <person name="Paolocci F."/>
            <person name="Nowrousian M."/>
            <person name="Ottonello S."/>
            <person name="Baldrian P."/>
            <person name="Spatafora J.W."/>
            <person name="Henrissat B."/>
            <person name="Nagy L.G."/>
            <person name="Aury J.M."/>
            <person name="Wincker P."/>
            <person name="Grigoriev I.V."/>
            <person name="Bonfante P."/>
            <person name="Martin F.M."/>
        </authorList>
    </citation>
    <scope>NUCLEOTIDE SEQUENCE [LARGE SCALE GENOMIC DNA]</scope>
    <source>
        <strain evidence="2 3">RN42</strain>
    </source>
</reference>
<dbReference type="OrthoDB" id="425534at2759"/>
<evidence type="ECO:0000256" key="1">
    <source>
        <dbReference type="SAM" id="SignalP"/>
    </source>
</evidence>
<dbReference type="STRING" id="1160509.A0A3N4IAJ7"/>
<feature type="chain" id="PRO_5018022523" evidence="1">
    <location>
        <begin position="27"/>
        <end position="626"/>
    </location>
</feature>
<keyword evidence="1" id="KW-0732">Signal</keyword>
<sequence length="626" mass="69609">MLPPLRFFFLLMHGVLLFSNVLPVLAPDPGTPRAFSYETSDTTSGHGNVLFNHVTASEAVSFETCSDQINMMVYAPNESKGRRLASPKLKKNCQCWYSVQPLDHLDASDRRTINVAVAVIPPFSGIVEGSASWMGFFYFDFGGPGAISIVDGWSNLFWIQRLMPNFTIVFRDARGAGASGPQSNCFASMWEERLHKGTMTEGVGSMLTGGTEAAERLKAKWVAFAETCTKRLGGKNGVLRHLGLAAHARDLLNIHTALCRHYNVDLDTDAGRLNFWGVSWGGSLGHALAAMAPESLGRLVLDYVDAAFASLGHMCDDAGAACKLANRFKDTYTDVWNYLFFNYQPTVEAQYRVLSFVRLGHAVLYNPNLQLRKYIDQLLSFGEQLKQVRDGLLHPKNFLSFSTFDKKDHASQVASKGETDWMLPNGEIGYASQVIKCVDTDRFGLEDVSAAGIESAFAKAYEISKIGSDNQVASWLSCLGFSSADKAKEKIPAPTSPVRTRFPVLITGLKRDPIAPQRSAKGEPYGIRHYERAFYLEIDFTGHGVASAIPWDSRYEEVLGRYIQKGVVPNEEVCKTLANPFHELFERAEPSTIQNERMPDRTSWAAWYLRYSAGQKSWLRYCADHC</sequence>
<dbReference type="AlphaFoldDB" id="A0A3N4IAJ7"/>